<dbReference type="InterPro" id="IPR006162">
    <property type="entry name" value="Ppantetheine_attach_site"/>
</dbReference>
<dbReference type="SMART" id="SM00823">
    <property type="entry name" value="PKS_PP"/>
    <property type="match status" value="1"/>
</dbReference>
<dbReference type="SMART" id="SM00827">
    <property type="entry name" value="PKS_AT"/>
    <property type="match status" value="1"/>
</dbReference>
<comment type="caution">
    <text evidence="13">The sequence shown here is derived from an EMBL/GenBank/DDBJ whole genome shotgun (WGS) entry which is preliminary data.</text>
</comment>
<dbReference type="Pfam" id="PF23297">
    <property type="entry name" value="ACP_SdgA_C"/>
    <property type="match status" value="1"/>
</dbReference>
<dbReference type="Pfam" id="PF14765">
    <property type="entry name" value="PS-DH"/>
    <property type="match status" value="1"/>
</dbReference>
<evidence type="ECO:0000256" key="7">
    <source>
        <dbReference type="ARBA" id="ARBA00023315"/>
    </source>
</evidence>
<keyword evidence="1" id="KW-0596">Phosphopantetheine</keyword>
<dbReference type="InterPro" id="IPR016039">
    <property type="entry name" value="Thiolase-like"/>
</dbReference>
<evidence type="ECO:0000259" key="10">
    <source>
        <dbReference type="PROSITE" id="PS50075"/>
    </source>
</evidence>
<keyword evidence="9" id="KW-1133">Transmembrane helix</keyword>
<dbReference type="InterPro" id="IPR050091">
    <property type="entry name" value="PKS_NRPS_Biosynth_Enz"/>
</dbReference>
<evidence type="ECO:0000313" key="13">
    <source>
        <dbReference type="EMBL" id="KAK7738227.1"/>
    </source>
</evidence>
<dbReference type="SMART" id="SM00822">
    <property type="entry name" value="PKS_KR"/>
    <property type="match status" value="1"/>
</dbReference>
<dbReference type="PROSITE" id="PS00606">
    <property type="entry name" value="KS3_1"/>
    <property type="match status" value="1"/>
</dbReference>
<dbReference type="InterPro" id="IPR036291">
    <property type="entry name" value="NAD(P)-bd_dom_sf"/>
</dbReference>
<feature type="transmembrane region" description="Helical" evidence="9">
    <location>
        <begin position="2518"/>
        <end position="2540"/>
    </location>
</feature>
<dbReference type="EMBL" id="JAKNSF020000006">
    <property type="protein sequence ID" value="KAK7738227.1"/>
    <property type="molecule type" value="Genomic_DNA"/>
</dbReference>
<dbReference type="InterPro" id="IPR020841">
    <property type="entry name" value="PKS_Beta-ketoAc_synthase_dom"/>
</dbReference>
<dbReference type="Proteomes" id="UP001430848">
    <property type="component" value="Unassembled WGS sequence"/>
</dbReference>
<dbReference type="Gene3D" id="3.40.50.150">
    <property type="entry name" value="Vaccinia Virus protein VP39"/>
    <property type="match status" value="1"/>
</dbReference>
<protein>
    <submittedName>
        <fullName evidence="13">Type I Iterative PKS</fullName>
    </submittedName>
</protein>
<dbReference type="InterPro" id="IPR057326">
    <property type="entry name" value="KR_dom"/>
</dbReference>
<feature type="domain" description="PKS/mFAS DH" evidence="12">
    <location>
        <begin position="815"/>
        <end position="1131"/>
    </location>
</feature>
<feature type="region of interest" description="N-terminal hotdog fold" evidence="8">
    <location>
        <begin position="815"/>
        <end position="948"/>
    </location>
</feature>
<dbReference type="SUPFAM" id="SSF53901">
    <property type="entry name" value="Thiolase-like"/>
    <property type="match status" value="1"/>
</dbReference>
<dbReference type="Pfam" id="PF00109">
    <property type="entry name" value="ketoacyl-synt"/>
    <property type="match status" value="1"/>
</dbReference>
<evidence type="ECO:0000256" key="4">
    <source>
        <dbReference type="ARBA" id="ARBA00022857"/>
    </source>
</evidence>
<dbReference type="Pfam" id="PF13602">
    <property type="entry name" value="ADH_zinc_N_2"/>
    <property type="match status" value="1"/>
</dbReference>
<keyword evidence="2" id="KW-0597">Phosphoprotein</keyword>
<dbReference type="InterPro" id="IPR042104">
    <property type="entry name" value="PKS_dehydratase_sf"/>
</dbReference>
<dbReference type="Pfam" id="PF22621">
    <property type="entry name" value="CurL-like_PKS_C"/>
    <property type="match status" value="1"/>
</dbReference>
<dbReference type="InterPro" id="IPR013968">
    <property type="entry name" value="PKS_KR"/>
</dbReference>
<dbReference type="InterPro" id="IPR011032">
    <property type="entry name" value="GroES-like_sf"/>
</dbReference>
<dbReference type="SUPFAM" id="SSF52151">
    <property type="entry name" value="FabD/lysophospholipase-like"/>
    <property type="match status" value="1"/>
</dbReference>
<dbReference type="SMART" id="SM00825">
    <property type="entry name" value="PKS_KS"/>
    <property type="match status" value="1"/>
</dbReference>
<dbReference type="CDD" id="cd00833">
    <property type="entry name" value="PKS"/>
    <property type="match status" value="1"/>
</dbReference>
<dbReference type="Gene3D" id="1.10.1200.10">
    <property type="entry name" value="ACP-like"/>
    <property type="match status" value="1"/>
</dbReference>
<proteinExistence type="predicted"/>
<dbReference type="InterPro" id="IPR014031">
    <property type="entry name" value="Ketoacyl_synth_C"/>
</dbReference>
<dbReference type="CDD" id="cd02440">
    <property type="entry name" value="AdoMet_MTases"/>
    <property type="match status" value="1"/>
</dbReference>
<dbReference type="Gene3D" id="3.40.50.720">
    <property type="entry name" value="NAD(P)-binding Rossmann-like Domain"/>
    <property type="match status" value="1"/>
</dbReference>
<dbReference type="InterPro" id="IPR016036">
    <property type="entry name" value="Malonyl_transacylase_ACP-bd"/>
</dbReference>
<dbReference type="Pfam" id="PF08242">
    <property type="entry name" value="Methyltransf_12"/>
    <property type="match status" value="1"/>
</dbReference>
<dbReference type="InterPro" id="IPR020806">
    <property type="entry name" value="PKS_PP-bd"/>
</dbReference>
<dbReference type="InterPro" id="IPR036736">
    <property type="entry name" value="ACP-like_sf"/>
</dbReference>
<feature type="region of interest" description="C-terminal hotdog fold" evidence="8">
    <location>
        <begin position="978"/>
        <end position="1131"/>
    </location>
</feature>
<dbReference type="Pfam" id="PF02801">
    <property type="entry name" value="Ketoacyl-synt_C"/>
    <property type="match status" value="1"/>
</dbReference>
<feature type="domain" description="Carrier" evidence="10">
    <location>
        <begin position="2386"/>
        <end position="2463"/>
    </location>
</feature>
<dbReference type="InterPro" id="IPR014030">
    <property type="entry name" value="Ketoacyl_synth_N"/>
</dbReference>
<dbReference type="InterPro" id="IPR020843">
    <property type="entry name" value="ER"/>
</dbReference>
<dbReference type="InterPro" id="IPR049551">
    <property type="entry name" value="PKS_DH_C"/>
</dbReference>
<dbReference type="PANTHER" id="PTHR43775">
    <property type="entry name" value="FATTY ACID SYNTHASE"/>
    <property type="match status" value="1"/>
</dbReference>
<dbReference type="PROSITE" id="PS50075">
    <property type="entry name" value="CARRIER"/>
    <property type="match status" value="1"/>
</dbReference>
<dbReference type="Gene3D" id="3.40.47.10">
    <property type="match status" value="1"/>
</dbReference>
<dbReference type="SUPFAM" id="SSF53335">
    <property type="entry name" value="S-adenosyl-L-methionine-dependent methyltransferases"/>
    <property type="match status" value="1"/>
</dbReference>
<evidence type="ECO:0000256" key="8">
    <source>
        <dbReference type="PROSITE-ProRule" id="PRU01363"/>
    </source>
</evidence>
<evidence type="ECO:0000256" key="6">
    <source>
        <dbReference type="ARBA" id="ARBA00023268"/>
    </source>
</evidence>
<reference evidence="13 14" key="1">
    <citation type="submission" date="2024-02" db="EMBL/GenBank/DDBJ databases">
        <title>De novo assembly and annotation of 12 fungi associated with fruit tree decline syndrome in Ontario, Canada.</title>
        <authorList>
            <person name="Sulman M."/>
            <person name="Ellouze W."/>
            <person name="Ilyukhin E."/>
        </authorList>
    </citation>
    <scope>NUCLEOTIDE SEQUENCE [LARGE SCALE GENOMIC DNA]</scope>
    <source>
        <strain evidence="13 14">M169</strain>
    </source>
</reference>
<dbReference type="InterPro" id="IPR009081">
    <property type="entry name" value="PP-bd_ACP"/>
</dbReference>
<dbReference type="CDD" id="cd05195">
    <property type="entry name" value="enoyl_red"/>
    <property type="match status" value="1"/>
</dbReference>
<dbReference type="Gene3D" id="3.90.180.10">
    <property type="entry name" value="Medium-chain alcohol dehydrogenases, catalytic domain"/>
    <property type="match status" value="1"/>
</dbReference>
<dbReference type="PROSITE" id="PS52004">
    <property type="entry name" value="KS3_2"/>
    <property type="match status" value="1"/>
</dbReference>
<dbReference type="PANTHER" id="PTHR43775:SF29">
    <property type="entry name" value="ASPERFURANONE POLYKETIDE SYNTHASE AFOG-RELATED"/>
    <property type="match status" value="1"/>
</dbReference>
<gene>
    <name evidence="13" type="ORF">SLS63_002561</name>
</gene>
<evidence type="ECO:0000256" key="2">
    <source>
        <dbReference type="ARBA" id="ARBA00022553"/>
    </source>
</evidence>
<dbReference type="InterPro" id="IPR029063">
    <property type="entry name" value="SAM-dependent_MTases_sf"/>
</dbReference>
<keyword evidence="3" id="KW-0808">Transferase</keyword>
<organism evidence="13 14">
    <name type="scientific">Diaporthe eres</name>
    <name type="common">Phomopsis oblonga</name>
    <dbReference type="NCBI Taxonomy" id="83184"/>
    <lineage>
        <taxon>Eukaryota</taxon>
        <taxon>Fungi</taxon>
        <taxon>Dikarya</taxon>
        <taxon>Ascomycota</taxon>
        <taxon>Pezizomycotina</taxon>
        <taxon>Sordariomycetes</taxon>
        <taxon>Sordariomycetidae</taxon>
        <taxon>Diaporthales</taxon>
        <taxon>Diaporthaceae</taxon>
        <taxon>Diaporthe</taxon>
        <taxon>Diaporthe eres species complex</taxon>
    </lineage>
</organism>
<evidence type="ECO:0000259" key="11">
    <source>
        <dbReference type="PROSITE" id="PS52004"/>
    </source>
</evidence>
<keyword evidence="7" id="KW-0012">Acyltransferase</keyword>
<dbReference type="InterPro" id="IPR014043">
    <property type="entry name" value="Acyl_transferase_dom"/>
</dbReference>
<dbReference type="Gene3D" id="3.10.129.110">
    <property type="entry name" value="Polyketide synthase dehydratase"/>
    <property type="match status" value="1"/>
</dbReference>
<dbReference type="Gene3D" id="3.30.70.3290">
    <property type="match status" value="1"/>
</dbReference>
<keyword evidence="6" id="KW-0511">Multifunctional enzyme</keyword>
<dbReference type="Pfam" id="PF23114">
    <property type="entry name" value="NAD-bd_HRPKS_sdrA"/>
    <property type="match status" value="1"/>
</dbReference>
<dbReference type="SUPFAM" id="SSF55048">
    <property type="entry name" value="Probable ACP-binding domain of malonyl-CoA ACP transacylase"/>
    <property type="match status" value="1"/>
</dbReference>
<accession>A0ABR1PJV1</accession>
<dbReference type="SUPFAM" id="SSF51735">
    <property type="entry name" value="NAD(P)-binding Rossmann-fold domains"/>
    <property type="match status" value="2"/>
</dbReference>
<feature type="domain" description="Ketosynthase family 3 (KS3)" evidence="11">
    <location>
        <begin position="1"/>
        <end position="370"/>
    </location>
</feature>
<evidence type="ECO:0000259" key="12">
    <source>
        <dbReference type="PROSITE" id="PS52019"/>
    </source>
</evidence>
<dbReference type="PROSITE" id="PS00012">
    <property type="entry name" value="PHOSPHOPANTETHEINE"/>
    <property type="match status" value="1"/>
</dbReference>
<keyword evidence="4" id="KW-0521">NADP</keyword>
<keyword evidence="14" id="KW-1185">Reference proteome</keyword>
<keyword evidence="9" id="KW-0472">Membrane</keyword>
<dbReference type="Pfam" id="PF00698">
    <property type="entry name" value="Acyl_transf_1"/>
    <property type="match status" value="1"/>
</dbReference>
<name>A0ABR1PJV1_DIAER</name>
<dbReference type="InterPro" id="IPR001227">
    <property type="entry name" value="Ac_transferase_dom_sf"/>
</dbReference>
<sequence>MVKSKGGHFLDRDPAAFDAPFFSITASDAAAMDPQHRLALETTYHAFENAGIPITNVKGSRTSVYAASFTDDYTRMLAKDPDRYPRTTIMGTAPSILANRLSWYFDLAGPSMHVDTACSSSLVALDLACQSLRNGDASMALIVGTNMILGPEASVLLSNGDFLSPDGLCYSFDHRANGYARGEGIVCLIIKPVADAVHDGDMIRAVIRSSGSNQDGRTPVISQPSAQRQVDLMRHVYQKAGLDFSPVRYVEAHGTGTRIGDPIEIEALGRVFGDYRSASEPLYVGSVKANIGHCEGCAGLAGVLKAILVLEKGIIPPNALFETLNPDIDAERYHIAVPIKSIVWPNQGLRRVSVNSFGFGGTNSHIVLDDAFHYLQIRCLEGNHGTVPFAAIPGVKKTSIVDTFESGYNVVGGSPTNGKDSISQATDGVKVSSDICGEDNEAGPSKFRILVFSAPDEKSLRRVVQGYKQYYKEHIQGDSLSLSQLAFTLAARRTHQLWRTSAVASSTTLDGDSELGVGRFTRASTHQKLVFVFTGQGAQSSGMGLDLLRYSVFKQTLEEVDKALGQLGCKWLVVDQIKCASTIHMPEYSQPLCTAVQIALVELLRSFGIVPGVVVGHSSGEIAAAYTAGALSLASACKVAYFRGQLAGKVRRTAAKSAMISVNLAADEVPRYLQKLGRDAAHTVTLACVNSPVNSTLSGPHDAIQAVQHRLDRDGIFAKVLNTGVAYHSPAMQSIVEEYLELMGQIRPRAMPGNNTTWPSMFSSITGEIAAQKLLADPQYWVDNLVSPVRFSEALLALSSSEAADISDFVEVGPHCALRRPIHDTIIVAGGVDSPPENNKIRYHSTLVTGRVLFPGAGMLVMALEAAKQMCPDNRKLSGILIKEAKFLRPILVPNKWEESIETFTQLRPINQAFEKQTVWFDVKITTYAEARWTECFTASIRVEFEDETTSQVDGGREKRHIRKALMNKVQMDEETCIQPLDRHSFYKRCHEAGLVYGESFQLLEDIRWDGNLIATACIHVASAQHKLDSLVHPAILDCALQLIGAQVSQGLSTPMRACVPSQLSDAWFSPQAASWQYPRSSQLRCSTTQTRAFDTRGSTTMAVQIFADDMTPLCAIDQLVTTSVSDSLSDSQVGVNGPRAKLLHGVSWKPQLSLLSPQQLHEVCEGGRFIKDETHMENFRCILDTTLDHVLFNVMSRLSMTNRQRVPGFLAQYVSWMEHKFQPPQTFPAQSADKPRNDVLEVRLETCKNMHPPWEIFSAVARNLHSILVGETDPLQVAFHTGLAEKFYVDLFEQTCDERFGRLLDLMAHENPCMRILEVGAGTGSMTKHILDVLGEQRGGGIKFAEYTYTDVSPAFFDKARARFSHFADRMHLQTFDLERNSLEQGFSTATYDVIFAGSVLHATADLADTLKNLRQLLKPGGRLVLLEIVASQSVVTNFAFGVLPGWWRCSEPWRKLCPAISEDQWKRILVQNGFSGTDLVLRDHASDACHIASIMVSTVLPSLGVSPAGTLQPRKHLHLVVAGGSEQPNLRALVHLMEARLPAWAVQVLPLDQLRDTAIAGEDVVMSLLEAEKPFLTSMADSDFQYLKHLVKHARNILWVSVADLNKPQYPHYSLMQGFLRSLRSENIDKRIISLSVEGDAPLENFANHFLVVFDASFGSQSRSPELEYRVVGDKINTLRAFECSSLNSRVRSLTTAEPRSQVWKDVPPSKLSVGKPGCLDSFEFIEDSTHGTPLGHEEIEIEAKAWGLSFRDVFVGLARLTGDDDLGYDCAGVVSRVGVGCCDSIKVGDRVCGVSLGCMRAFPRTASATIVKIPDSLSFEEAVSVVAPGCTAYYSLIQVGRLRKGNKVLIHSASGSTGQMAIWVAKFVGAEIFATVGYDEKKEILTERFGLAADHIFYSRNTSFARGILRVTNGYGVDMVLNSLSGDGLRASWECMAPYGRFIEIGKADITANSGLPMAGFSRNVSFTAVDLHHAAQTNPALIGELLQKTMELVGSRAIGCPNPVHVYSATKVEDAFRFLQSGRSTGRIVINVTPTDVVPTRLREASHWSFDENASYMVCGGLGGLGRAVAKWMASKGARNLILPSRSGPQKGPEALQTVLDLRQQGINVITPICDMSSATAVAETIQESARIGMPPIKGCINAAMVLQDAVLDNMSHAHWDLTVRSKAQTSWNLHQMLPDDLDFFVLLSSLAGINGSVAQSNYAAGCTFQDALARFRTAHSRGRRSIALDLGWMRNIGIISETPSYQHVREVAADMAQIEDEHLFAVLDMCCDPAASLEMPSQSISGMASAAGDSNCSSQLLIGIITPADSLARGERPSPLTQRPLFAPFSMVAGSSGNDTDLDGEGAPDYASKYAMMFRQSIMANKDSWGNIAATSKDKISPRRVVVNALAERLARSLAIAANDVQSSKRLDDYGVDSLVAVELRNWLVKDFSANVAVFEIMGGTTIERIGDLVVERTEIGKGTMTDARGRPSYADHELQRRLDQDPLLSNISVLALDPGAMPTGIMRHNESWFVRSVMFQVILPLITVFWGWLWPNGAFRTLEKSARDILAAVIACGPPPLSEHPKGLFLNGSEQGEYNTEALDPVKRDVVWRGSVRYAKLEKGQTLLEKWE</sequence>
<dbReference type="InterPro" id="IPR018201">
    <property type="entry name" value="Ketoacyl_synth_AS"/>
</dbReference>
<dbReference type="SMART" id="SM00829">
    <property type="entry name" value="PKS_ER"/>
    <property type="match status" value="1"/>
</dbReference>
<dbReference type="Pfam" id="PF08659">
    <property type="entry name" value="KR"/>
    <property type="match status" value="1"/>
</dbReference>
<dbReference type="Pfam" id="PF16197">
    <property type="entry name" value="KAsynt_C_assoc"/>
    <property type="match status" value="1"/>
</dbReference>
<dbReference type="SUPFAM" id="SSF47336">
    <property type="entry name" value="ACP-like"/>
    <property type="match status" value="1"/>
</dbReference>
<comment type="caution">
    <text evidence="8">Lacks conserved residue(s) required for the propagation of feature annotation.</text>
</comment>
<dbReference type="SUPFAM" id="SSF50129">
    <property type="entry name" value="GroES-like"/>
    <property type="match status" value="1"/>
</dbReference>
<dbReference type="InterPro" id="IPR016035">
    <property type="entry name" value="Acyl_Trfase/lysoPLipase"/>
</dbReference>
<evidence type="ECO:0000256" key="9">
    <source>
        <dbReference type="SAM" id="Phobius"/>
    </source>
</evidence>
<dbReference type="Gene3D" id="3.40.366.10">
    <property type="entry name" value="Malonyl-Coenzyme A Acyl Carrier Protein, domain 2"/>
    <property type="match status" value="1"/>
</dbReference>
<evidence type="ECO:0000256" key="5">
    <source>
        <dbReference type="ARBA" id="ARBA00023002"/>
    </source>
</evidence>
<keyword evidence="5" id="KW-0560">Oxidoreductase</keyword>
<dbReference type="PROSITE" id="PS52019">
    <property type="entry name" value="PKS_MFAS_DH"/>
    <property type="match status" value="1"/>
</dbReference>
<dbReference type="InterPro" id="IPR056501">
    <property type="entry name" value="NAD-bd_HRPKS_sdrA"/>
</dbReference>
<dbReference type="InterPro" id="IPR049900">
    <property type="entry name" value="PKS_mFAS_DH"/>
</dbReference>
<evidence type="ECO:0000313" key="14">
    <source>
        <dbReference type="Proteomes" id="UP001430848"/>
    </source>
</evidence>
<dbReference type="InterPro" id="IPR032821">
    <property type="entry name" value="PKS_assoc"/>
</dbReference>
<evidence type="ECO:0000256" key="1">
    <source>
        <dbReference type="ARBA" id="ARBA00022450"/>
    </source>
</evidence>
<keyword evidence="9" id="KW-0812">Transmembrane</keyword>
<dbReference type="InterPro" id="IPR013217">
    <property type="entry name" value="Methyltransf_12"/>
</dbReference>
<evidence type="ECO:0000256" key="3">
    <source>
        <dbReference type="ARBA" id="ARBA00022679"/>
    </source>
</evidence>